<dbReference type="Gene3D" id="3.90.380.10">
    <property type="entry name" value="Naphthalene 1,2-dioxygenase Alpha Subunit, Chain A, domain 1"/>
    <property type="match status" value="1"/>
</dbReference>
<feature type="domain" description="Rieske" evidence="9">
    <location>
        <begin position="42"/>
        <end position="126"/>
    </location>
</feature>
<dbReference type="RefSeq" id="WP_379653297.1">
    <property type="nucleotide sequence ID" value="NZ_JBHTMB010000287.1"/>
</dbReference>
<evidence type="ECO:0000313" key="10">
    <source>
        <dbReference type="EMBL" id="MFD1237407.1"/>
    </source>
</evidence>
<dbReference type="Gene3D" id="2.102.10.10">
    <property type="entry name" value="Rieske [2Fe-2S] iron-sulphur domain"/>
    <property type="match status" value="1"/>
</dbReference>
<dbReference type="InterPro" id="IPR017941">
    <property type="entry name" value="Rieske_2Fe-2S"/>
</dbReference>
<keyword evidence="7" id="KW-0411">Iron-sulfur</keyword>
<dbReference type="Proteomes" id="UP001597182">
    <property type="component" value="Unassembled WGS sequence"/>
</dbReference>
<evidence type="ECO:0000256" key="3">
    <source>
        <dbReference type="ARBA" id="ARBA00022723"/>
    </source>
</evidence>
<evidence type="ECO:0000259" key="9">
    <source>
        <dbReference type="PROSITE" id="PS51296"/>
    </source>
</evidence>
<evidence type="ECO:0000256" key="2">
    <source>
        <dbReference type="ARBA" id="ARBA00022714"/>
    </source>
</evidence>
<dbReference type="InterPro" id="IPR015881">
    <property type="entry name" value="ARHD_Rieske_2Fe_2S"/>
</dbReference>
<evidence type="ECO:0000256" key="1">
    <source>
        <dbReference type="ARBA" id="ARBA00008751"/>
    </source>
</evidence>
<dbReference type="PANTHER" id="PTHR43756">
    <property type="entry name" value="CHOLINE MONOOXYGENASE, CHLOROPLASTIC"/>
    <property type="match status" value="1"/>
</dbReference>
<protein>
    <submittedName>
        <fullName evidence="10">SRPBCC family protein</fullName>
    </submittedName>
</protein>
<dbReference type="PROSITE" id="PS00570">
    <property type="entry name" value="RING_HYDROXYL_ALPHA"/>
    <property type="match status" value="1"/>
</dbReference>
<dbReference type="PROSITE" id="PS51296">
    <property type="entry name" value="RIESKE"/>
    <property type="match status" value="1"/>
</dbReference>
<dbReference type="EMBL" id="JBHTMB010000287">
    <property type="protein sequence ID" value="MFD1237407.1"/>
    <property type="molecule type" value="Genomic_DNA"/>
</dbReference>
<dbReference type="Pfam" id="PF00355">
    <property type="entry name" value="Rieske"/>
    <property type="match status" value="1"/>
</dbReference>
<dbReference type="InterPro" id="IPR015879">
    <property type="entry name" value="Ring_hydroxy_dOase_asu_C_dom"/>
</dbReference>
<evidence type="ECO:0000256" key="8">
    <source>
        <dbReference type="ARBA" id="ARBA00023027"/>
    </source>
</evidence>
<dbReference type="InterPro" id="IPR036922">
    <property type="entry name" value="Rieske_2Fe-2S_sf"/>
</dbReference>
<accession>A0ABW3VQL7</accession>
<keyword evidence="2" id="KW-0001">2Fe-2S</keyword>
<keyword evidence="3" id="KW-0479">Metal-binding</keyword>
<organism evidence="10 11">
    <name type="scientific">Pseudonocardia benzenivorans</name>
    <dbReference type="NCBI Taxonomy" id="228005"/>
    <lineage>
        <taxon>Bacteria</taxon>
        <taxon>Bacillati</taxon>
        <taxon>Actinomycetota</taxon>
        <taxon>Actinomycetes</taxon>
        <taxon>Pseudonocardiales</taxon>
        <taxon>Pseudonocardiaceae</taxon>
        <taxon>Pseudonocardia</taxon>
    </lineage>
</organism>
<dbReference type="PRINTS" id="PR00090">
    <property type="entry name" value="RNGDIOXGNASE"/>
</dbReference>
<gene>
    <name evidence="10" type="ORF">ACFQ34_29340</name>
</gene>
<evidence type="ECO:0000256" key="6">
    <source>
        <dbReference type="ARBA" id="ARBA00023004"/>
    </source>
</evidence>
<keyword evidence="11" id="KW-1185">Reference proteome</keyword>
<proteinExistence type="inferred from homology"/>
<keyword evidence="5" id="KW-0560">Oxidoreductase</keyword>
<dbReference type="SUPFAM" id="SSF50022">
    <property type="entry name" value="ISP domain"/>
    <property type="match status" value="1"/>
</dbReference>
<keyword evidence="6" id="KW-0408">Iron</keyword>
<keyword evidence="4" id="KW-0223">Dioxygenase</keyword>
<evidence type="ECO:0000256" key="4">
    <source>
        <dbReference type="ARBA" id="ARBA00022964"/>
    </source>
</evidence>
<name>A0ABW3VQL7_9PSEU</name>
<sequence length="459" mass="50838">MTIADDRLHQLVSLERGEIDRSIFSDPEIFEQEMALIFGRSWLFLGHESQVPKKGDFFEAPMGRDNVLVVRQKDGGIKGLLNTCAHRGNAVCRADEGNAKNFMCTYHGWTYDIAGKLVGVPGLDELYHNDLDLRANGLREVAQLETYRGFVFATMDPTAPPLAEFLGRTGRLGIELLAGQGDMEVVPGVQKFVIPCNWKFAVDNLFDWYHPQITHLSAFQSGIFPSQPDFTGVRMKTEGVAGPDGSDIQLPGGVVGGDAGDQLVFIDAFGHAIAGPTVEASGDQGGTVDNSWRDTPHARETLGPMGRRSAGHANIFPTCWITPAFNQISLRVPRGPMETEIWWFTFVPRDATPERRTMMIQKAIHSFGPAGLLEQEDGENWAQSTMQTHGAASRKIPQLLQMNVRRGKVVHDSDGLDPPYIECSINEHGQLWTFASWVEWLSGCGWDDLYERTTPPDVI</sequence>
<dbReference type="InterPro" id="IPR001663">
    <property type="entry name" value="Rng_hydr_dOase-A"/>
</dbReference>
<comment type="caution">
    <text evidence="10">The sequence shown here is derived from an EMBL/GenBank/DDBJ whole genome shotgun (WGS) entry which is preliminary data.</text>
</comment>
<dbReference type="PANTHER" id="PTHR43756:SF1">
    <property type="entry name" value="3-PHENYLPROPIONATE_CINNAMIC ACID DIOXYGENASE SUBUNIT ALPHA"/>
    <property type="match status" value="1"/>
</dbReference>
<reference evidence="11" key="1">
    <citation type="journal article" date="2019" name="Int. J. Syst. Evol. Microbiol.">
        <title>The Global Catalogue of Microorganisms (GCM) 10K type strain sequencing project: providing services to taxonomists for standard genome sequencing and annotation.</title>
        <authorList>
            <consortium name="The Broad Institute Genomics Platform"/>
            <consortium name="The Broad Institute Genome Sequencing Center for Infectious Disease"/>
            <person name="Wu L."/>
            <person name="Ma J."/>
        </authorList>
    </citation>
    <scope>NUCLEOTIDE SEQUENCE [LARGE SCALE GENOMIC DNA]</scope>
    <source>
        <strain evidence="11">CCUG 49018</strain>
    </source>
</reference>
<evidence type="ECO:0000256" key="7">
    <source>
        <dbReference type="ARBA" id="ARBA00023014"/>
    </source>
</evidence>
<dbReference type="CDD" id="cd03469">
    <property type="entry name" value="Rieske_RO_Alpha_N"/>
    <property type="match status" value="1"/>
</dbReference>
<comment type="similarity">
    <text evidence="1">Belongs to the bacterial ring-hydroxylating dioxygenase alpha subunit family.</text>
</comment>
<evidence type="ECO:0000313" key="11">
    <source>
        <dbReference type="Proteomes" id="UP001597182"/>
    </source>
</evidence>
<evidence type="ECO:0000256" key="5">
    <source>
        <dbReference type="ARBA" id="ARBA00023002"/>
    </source>
</evidence>
<dbReference type="Pfam" id="PF00848">
    <property type="entry name" value="Ring_hydroxyl_A"/>
    <property type="match status" value="1"/>
</dbReference>
<dbReference type="SUPFAM" id="SSF55961">
    <property type="entry name" value="Bet v1-like"/>
    <property type="match status" value="1"/>
</dbReference>
<keyword evidence="8" id="KW-0520">NAD</keyword>